<dbReference type="eggNOG" id="ENOG502RPGP">
    <property type="taxonomic scope" value="Eukaryota"/>
</dbReference>
<feature type="compositionally biased region" description="Acidic residues" evidence="1">
    <location>
        <begin position="157"/>
        <end position="168"/>
    </location>
</feature>
<feature type="compositionally biased region" description="Polar residues" evidence="1">
    <location>
        <begin position="199"/>
        <end position="225"/>
    </location>
</feature>
<feature type="compositionally biased region" description="Basic and acidic residues" evidence="1">
    <location>
        <begin position="276"/>
        <end position="294"/>
    </location>
</feature>
<feature type="region of interest" description="Disordered" evidence="1">
    <location>
        <begin position="239"/>
        <end position="322"/>
    </location>
</feature>
<feature type="region of interest" description="Disordered" evidence="1">
    <location>
        <begin position="1"/>
        <end position="95"/>
    </location>
</feature>
<dbReference type="EMBL" id="ABDG02000024">
    <property type="protein sequence ID" value="EHK45408.1"/>
    <property type="molecule type" value="Genomic_DNA"/>
</dbReference>
<evidence type="ECO:0000256" key="1">
    <source>
        <dbReference type="SAM" id="MobiDB-lite"/>
    </source>
</evidence>
<protein>
    <submittedName>
        <fullName evidence="2">Uncharacterized protein</fullName>
    </submittedName>
</protein>
<evidence type="ECO:0000313" key="2">
    <source>
        <dbReference type="EMBL" id="EHK45408.1"/>
    </source>
</evidence>
<dbReference type="KEGG" id="tatv:25781573"/>
<dbReference type="GeneID" id="25781573"/>
<proteinExistence type="predicted"/>
<gene>
    <name evidence="2" type="ORF">TRIATDRAFT_300049</name>
</gene>
<feature type="compositionally biased region" description="Low complexity" evidence="1">
    <location>
        <begin position="169"/>
        <end position="181"/>
    </location>
</feature>
<dbReference type="OMA" id="GRKSWHY"/>
<dbReference type="AlphaFoldDB" id="G9NWQ7"/>
<feature type="compositionally biased region" description="Low complexity" evidence="1">
    <location>
        <begin position="27"/>
        <end position="49"/>
    </location>
</feature>
<feature type="region of interest" description="Disordered" evidence="1">
    <location>
        <begin position="152"/>
        <end position="225"/>
    </location>
</feature>
<dbReference type="HOGENOM" id="CLU_804251_0_0_1"/>
<dbReference type="RefSeq" id="XP_013943583.1">
    <property type="nucleotide sequence ID" value="XM_014088108.1"/>
</dbReference>
<evidence type="ECO:0000313" key="3">
    <source>
        <dbReference type="Proteomes" id="UP000005426"/>
    </source>
</evidence>
<accession>G9NWQ7</accession>
<feature type="compositionally biased region" description="Basic residues" evidence="1">
    <location>
        <begin position="256"/>
        <end position="275"/>
    </location>
</feature>
<name>G9NWQ7_HYPAI</name>
<comment type="caution">
    <text evidence="2">The sequence shown here is derived from an EMBL/GenBank/DDBJ whole genome shotgun (WGS) entry which is preliminary data.</text>
</comment>
<dbReference type="Proteomes" id="UP000005426">
    <property type="component" value="Unassembled WGS sequence"/>
</dbReference>
<keyword evidence="3" id="KW-1185">Reference proteome</keyword>
<organism evidence="2 3">
    <name type="scientific">Hypocrea atroviridis (strain ATCC 20476 / IMI 206040)</name>
    <name type="common">Trichoderma atroviride</name>
    <dbReference type="NCBI Taxonomy" id="452589"/>
    <lineage>
        <taxon>Eukaryota</taxon>
        <taxon>Fungi</taxon>
        <taxon>Dikarya</taxon>
        <taxon>Ascomycota</taxon>
        <taxon>Pezizomycotina</taxon>
        <taxon>Sordariomycetes</taxon>
        <taxon>Hypocreomycetidae</taxon>
        <taxon>Hypocreales</taxon>
        <taxon>Hypocreaceae</taxon>
        <taxon>Trichoderma</taxon>
    </lineage>
</organism>
<feature type="compositionally biased region" description="Low complexity" evidence="1">
    <location>
        <begin position="307"/>
        <end position="322"/>
    </location>
</feature>
<reference evidence="2 3" key="1">
    <citation type="journal article" date="2011" name="Genome Biol.">
        <title>Comparative genome sequence analysis underscores mycoparasitism as the ancestral life style of Trichoderma.</title>
        <authorList>
            <person name="Kubicek C.P."/>
            <person name="Herrera-Estrella A."/>
            <person name="Seidl-Seiboth V."/>
            <person name="Martinez D.A."/>
            <person name="Druzhinina I.S."/>
            <person name="Thon M."/>
            <person name="Zeilinger S."/>
            <person name="Casas-Flores S."/>
            <person name="Horwitz B.A."/>
            <person name="Mukherjee P.K."/>
            <person name="Mukherjee M."/>
            <person name="Kredics L."/>
            <person name="Alcaraz L.D."/>
            <person name="Aerts A."/>
            <person name="Antal Z."/>
            <person name="Atanasova L."/>
            <person name="Cervantes-Badillo M.G."/>
            <person name="Challacombe J."/>
            <person name="Chertkov O."/>
            <person name="McCluskey K."/>
            <person name="Coulpier F."/>
            <person name="Deshpande N."/>
            <person name="von Doehren H."/>
            <person name="Ebbole D.J."/>
            <person name="Esquivel-Naranjo E.U."/>
            <person name="Fekete E."/>
            <person name="Flipphi M."/>
            <person name="Glaser F."/>
            <person name="Gomez-Rodriguez E.Y."/>
            <person name="Gruber S."/>
            <person name="Han C."/>
            <person name="Henrissat B."/>
            <person name="Hermosa R."/>
            <person name="Hernandez-Onate M."/>
            <person name="Karaffa L."/>
            <person name="Kosti I."/>
            <person name="Le Crom S."/>
            <person name="Lindquist E."/>
            <person name="Lucas S."/>
            <person name="Luebeck M."/>
            <person name="Luebeck P.S."/>
            <person name="Margeot A."/>
            <person name="Metz B."/>
            <person name="Misra M."/>
            <person name="Nevalainen H."/>
            <person name="Omann M."/>
            <person name="Packer N."/>
            <person name="Perrone G."/>
            <person name="Uresti-Rivera E.E."/>
            <person name="Salamov A."/>
            <person name="Schmoll M."/>
            <person name="Seiboth B."/>
            <person name="Shapiro H."/>
            <person name="Sukno S."/>
            <person name="Tamayo-Ramos J.A."/>
            <person name="Tisch D."/>
            <person name="Wiest A."/>
            <person name="Wilkinson H.H."/>
            <person name="Zhang M."/>
            <person name="Coutinho P.M."/>
            <person name="Kenerley C.M."/>
            <person name="Monte E."/>
            <person name="Baker S.E."/>
            <person name="Grigoriev I.V."/>
        </authorList>
    </citation>
    <scope>NUCLEOTIDE SEQUENCE [LARGE SCALE GENOMIC DNA]</scope>
    <source>
        <strain evidence="3">ATCC 20476 / IMI 206040</strain>
    </source>
</reference>
<dbReference type="OrthoDB" id="4899582at2759"/>
<sequence length="345" mass="38301">MAKRKSTASPALPRKRTKLDQPTETPSLQTLDTDATAASSSSPSPSTLQRALKRKRSESNPIDSQDESDTSISTKRTRTESPREPSPNSNYGDILLHDDYPELQAHIYWEETDLTEEARRYREITTLYSQGYVGGCSCGKMHMAIGRKSWHYPGQEPELDDEPDEPFPEADQAYAQQSSASVYRSRGRQPLLSPELSDNEINAGNSQSISAPINVSTSRGSSTTPDLQVPVVAEIPDVSPNTSLIVTPTVDLGRVSRQRNVKKSTPRRETRRKNKDKIGKGKKDKTGKGKKDKTVQQQPRNRKRETTTAAEESAALRRSSRRNAQAQLWFLDDRGKACEAAVSST</sequence>